<sequence length="154" mass="18193">MNRNKNLSCKELECFAEHSCDDDDSEDGVDGNRSEDEQHIDIPIEFEDGVVYGEVEDWPEEREKQIVRPENEEKVYVNSYVNSFTVNYRMPCIVQYIMQHDNHVLDTPTVRLPENCRLCKVYLREICRLRNSWGPRRKHLRGVVATRDGFPYLP</sequence>
<accession>A0AAW1N0V0</accession>
<feature type="region of interest" description="Disordered" evidence="1">
    <location>
        <begin position="19"/>
        <end position="38"/>
    </location>
</feature>
<reference evidence="2 3" key="1">
    <citation type="journal article" date="2024" name="BMC Genomics">
        <title>De novo assembly and annotation of Popillia japonica's genome with initial clues to its potential as an invasive pest.</title>
        <authorList>
            <person name="Cucini C."/>
            <person name="Boschi S."/>
            <person name="Funari R."/>
            <person name="Cardaioli E."/>
            <person name="Iannotti N."/>
            <person name="Marturano G."/>
            <person name="Paoli F."/>
            <person name="Bruttini M."/>
            <person name="Carapelli A."/>
            <person name="Frati F."/>
            <person name="Nardi F."/>
        </authorList>
    </citation>
    <scope>NUCLEOTIDE SEQUENCE [LARGE SCALE GENOMIC DNA]</scope>
    <source>
        <strain evidence="2">DMR45628</strain>
    </source>
</reference>
<feature type="compositionally biased region" description="Acidic residues" evidence="1">
    <location>
        <begin position="20"/>
        <end position="29"/>
    </location>
</feature>
<evidence type="ECO:0000313" key="3">
    <source>
        <dbReference type="Proteomes" id="UP001458880"/>
    </source>
</evidence>
<keyword evidence="3" id="KW-1185">Reference proteome</keyword>
<name>A0AAW1N0V0_POPJA</name>
<organism evidence="2 3">
    <name type="scientific">Popillia japonica</name>
    <name type="common">Japanese beetle</name>
    <dbReference type="NCBI Taxonomy" id="7064"/>
    <lineage>
        <taxon>Eukaryota</taxon>
        <taxon>Metazoa</taxon>
        <taxon>Ecdysozoa</taxon>
        <taxon>Arthropoda</taxon>
        <taxon>Hexapoda</taxon>
        <taxon>Insecta</taxon>
        <taxon>Pterygota</taxon>
        <taxon>Neoptera</taxon>
        <taxon>Endopterygota</taxon>
        <taxon>Coleoptera</taxon>
        <taxon>Polyphaga</taxon>
        <taxon>Scarabaeiformia</taxon>
        <taxon>Scarabaeidae</taxon>
        <taxon>Rutelinae</taxon>
        <taxon>Popillia</taxon>
    </lineage>
</organism>
<protein>
    <submittedName>
        <fullName evidence="2">Uncharacterized protein</fullName>
    </submittedName>
</protein>
<dbReference type="Proteomes" id="UP001458880">
    <property type="component" value="Unassembled WGS sequence"/>
</dbReference>
<evidence type="ECO:0000256" key="1">
    <source>
        <dbReference type="SAM" id="MobiDB-lite"/>
    </source>
</evidence>
<evidence type="ECO:0000313" key="2">
    <source>
        <dbReference type="EMBL" id="KAK9752215.1"/>
    </source>
</evidence>
<proteinExistence type="predicted"/>
<gene>
    <name evidence="2" type="ORF">QE152_g4370</name>
</gene>
<dbReference type="AlphaFoldDB" id="A0AAW1N0V0"/>
<dbReference type="EMBL" id="JASPKY010000022">
    <property type="protein sequence ID" value="KAK9752215.1"/>
    <property type="molecule type" value="Genomic_DNA"/>
</dbReference>
<comment type="caution">
    <text evidence="2">The sequence shown here is derived from an EMBL/GenBank/DDBJ whole genome shotgun (WGS) entry which is preliminary data.</text>
</comment>